<name>A0AA37ZVL7_CITFR</name>
<dbReference type="EMBL" id="NEFA01000087">
    <property type="protein sequence ID" value="OYQ92221.1"/>
    <property type="molecule type" value="Genomic_DNA"/>
</dbReference>
<gene>
    <name evidence="2" type="ORF">B9P89_29070</name>
</gene>
<keyword evidence="1" id="KW-0472">Membrane</keyword>
<feature type="transmembrane region" description="Helical" evidence="1">
    <location>
        <begin position="37"/>
        <end position="59"/>
    </location>
</feature>
<keyword evidence="1" id="KW-0812">Transmembrane</keyword>
<dbReference type="Proteomes" id="UP000215827">
    <property type="component" value="Unassembled WGS sequence"/>
</dbReference>
<evidence type="ECO:0000256" key="1">
    <source>
        <dbReference type="SAM" id="Phobius"/>
    </source>
</evidence>
<evidence type="ECO:0000313" key="3">
    <source>
        <dbReference type="Proteomes" id="UP000215827"/>
    </source>
</evidence>
<feature type="transmembrane region" description="Helical" evidence="1">
    <location>
        <begin position="66"/>
        <end position="90"/>
    </location>
</feature>
<keyword evidence="1" id="KW-1133">Transmembrane helix</keyword>
<feature type="transmembrane region" description="Helical" evidence="1">
    <location>
        <begin position="96"/>
        <end position="121"/>
    </location>
</feature>
<protein>
    <submittedName>
        <fullName evidence="2">Uncharacterized protein</fullName>
    </submittedName>
</protein>
<sequence length="134" mass="16459">MKMFKTAFIFLVLFIFMVIHFHFLYKAVEKHQVHDFYFFIYFVIYFLSSIFLLVVFDIFYTMKPVWTLFIGCICGWFVSFCSLLITDIILGEGVIIRWRVLFMMSWVMLIGWCYFPFFIFLMKHFNLMKRKGNY</sequence>
<evidence type="ECO:0000313" key="2">
    <source>
        <dbReference type="EMBL" id="OYQ92221.1"/>
    </source>
</evidence>
<dbReference type="AlphaFoldDB" id="A0AA37ZVL7"/>
<proteinExistence type="predicted"/>
<feature type="transmembrane region" description="Helical" evidence="1">
    <location>
        <begin position="7"/>
        <end position="25"/>
    </location>
</feature>
<reference evidence="2 3" key="1">
    <citation type="submission" date="2017-04" db="EMBL/GenBank/DDBJ databases">
        <title>Emergence of KPC-2-producing Citrobacter isolates from sediments of a Chinese river.</title>
        <authorList>
            <person name="Zheng B."/>
        </authorList>
    </citation>
    <scope>NUCLEOTIDE SEQUENCE [LARGE SCALE GENOMIC DNA]</scope>
    <source>
        <strain evidence="2 3">C191</strain>
    </source>
</reference>
<comment type="caution">
    <text evidence="2">The sequence shown here is derived from an EMBL/GenBank/DDBJ whole genome shotgun (WGS) entry which is preliminary data.</text>
</comment>
<organism evidence="2 3">
    <name type="scientific">Citrobacter freundii</name>
    <dbReference type="NCBI Taxonomy" id="546"/>
    <lineage>
        <taxon>Bacteria</taxon>
        <taxon>Pseudomonadati</taxon>
        <taxon>Pseudomonadota</taxon>
        <taxon>Gammaproteobacteria</taxon>
        <taxon>Enterobacterales</taxon>
        <taxon>Enterobacteriaceae</taxon>
        <taxon>Citrobacter</taxon>
        <taxon>Citrobacter freundii complex</taxon>
    </lineage>
</organism>
<accession>A0AA37ZVL7</accession>